<evidence type="ECO:0000313" key="8">
    <source>
        <dbReference type="Proteomes" id="UP000689195"/>
    </source>
</evidence>
<organism evidence="7 8">
    <name type="scientific">Paramecium pentaurelia</name>
    <dbReference type="NCBI Taxonomy" id="43138"/>
    <lineage>
        <taxon>Eukaryota</taxon>
        <taxon>Sar</taxon>
        <taxon>Alveolata</taxon>
        <taxon>Ciliophora</taxon>
        <taxon>Intramacronucleata</taxon>
        <taxon>Oligohymenophorea</taxon>
        <taxon>Peniculida</taxon>
        <taxon>Parameciidae</taxon>
        <taxon>Paramecium</taxon>
    </lineage>
</organism>
<feature type="transmembrane region" description="Helical" evidence="5">
    <location>
        <begin position="281"/>
        <end position="301"/>
    </location>
</feature>
<dbReference type="Pfam" id="PF00520">
    <property type="entry name" value="Ion_trans"/>
    <property type="match status" value="1"/>
</dbReference>
<gene>
    <name evidence="7" type="ORF">PPENT_87.1.T0180308</name>
</gene>
<dbReference type="PANTHER" id="PTHR10217">
    <property type="entry name" value="VOLTAGE AND LIGAND GATED POTASSIUM CHANNEL"/>
    <property type="match status" value="1"/>
</dbReference>
<dbReference type="PANTHER" id="PTHR10217:SF435">
    <property type="entry name" value="POTASSIUM VOLTAGE-GATED CHANNEL PROTEIN EAG"/>
    <property type="match status" value="1"/>
</dbReference>
<evidence type="ECO:0000256" key="2">
    <source>
        <dbReference type="ARBA" id="ARBA00022692"/>
    </source>
</evidence>
<feature type="transmembrane region" description="Helical" evidence="5">
    <location>
        <begin position="241"/>
        <end position="261"/>
    </location>
</feature>
<reference evidence="7" key="1">
    <citation type="submission" date="2021-01" db="EMBL/GenBank/DDBJ databases">
        <authorList>
            <consortium name="Genoscope - CEA"/>
            <person name="William W."/>
        </authorList>
    </citation>
    <scope>NUCLEOTIDE SEQUENCE</scope>
</reference>
<dbReference type="PROSITE" id="PS50042">
    <property type="entry name" value="CNMP_BINDING_3"/>
    <property type="match status" value="1"/>
</dbReference>
<feature type="transmembrane region" description="Helical" evidence="5">
    <location>
        <begin position="326"/>
        <end position="345"/>
    </location>
</feature>
<accession>A0A8S1TDB1</accession>
<protein>
    <recommendedName>
        <fullName evidence="6">Cyclic nucleotide-binding domain-containing protein</fullName>
    </recommendedName>
</protein>
<feature type="transmembrane region" description="Helical" evidence="5">
    <location>
        <begin position="357"/>
        <end position="378"/>
    </location>
</feature>
<evidence type="ECO:0000259" key="6">
    <source>
        <dbReference type="PROSITE" id="PS50042"/>
    </source>
</evidence>
<evidence type="ECO:0000313" key="7">
    <source>
        <dbReference type="EMBL" id="CAD8148919.1"/>
    </source>
</evidence>
<dbReference type="OrthoDB" id="296522at2759"/>
<dbReference type="Proteomes" id="UP000689195">
    <property type="component" value="Unassembled WGS sequence"/>
</dbReference>
<evidence type="ECO:0000256" key="5">
    <source>
        <dbReference type="SAM" id="Phobius"/>
    </source>
</evidence>
<dbReference type="AlphaFoldDB" id="A0A8S1TDB1"/>
<comment type="subcellular location">
    <subcellularLocation>
        <location evidence="1">Membrane</location>
        <topology evidence="1">Multi-pass membrane protein</topology>
    </subcellularLocation>
</comment>
<keyword evidence="8" id="KW-1185">Reference proteome</keyword>
<keyword evidence="3 5" id="KW-1133">Transmembrane helix</keyword>
<comment type="caution">
    <text evidence="7">The sequence shown here is derived from an EMBL/GenBank/DDBJ whole genome shotgun (WGS) entry which is preliminary data.</text>
</comment>
<evidence type="ECO:0000256" key="1">
    <source>
        <dbReference type="ARBA" id="ARBA00004141"/>
    </source>
</evidence>
<dbReference type="GO" id="GO:0005249">
    <property type="term" value="F:voltage-gated potassium channel activity"/>
    <property type="evidence" value="ECO:0007669"/>
    <property type="project" value="TreeGrafter"/>
</dbReference>
<feature type="transmembrane region" description="Helical" evidence="5">
    <location>
        <begin position="126"/>
        <end position="145"/>
    </location>
</feature>
<proteinExistence type="predicted"/>
<keyword evidence="2 5" id="KW-0812">Transmembrane</keyword>
<evidence type="ECO:0000256" key="3">
    <source>
        <dbReference type="ARBA" id="ARBA00022989"/>
    </source>
</evidence>
<dbReference type="GO" id="GO:0042391">
    <property type="term" value="P:regulation of membrane potential"/>
    <property type="evidence" value="ECO:0007669"/>
    <property type="project" value="TreeGrafter"/>
</dbReference>
<dbReference type="InterPro" id="IPR005821">
    <property type="entry name" value="Ion_trans_dom"/>
</dbReference>
<keyword evidence="4 5" id="KW-0472">Membrane</keyword>
<dbReference type="InterPro" id="IPR000595">
    <property type="entry name" value="cNMP-bd_dom"/>
</dbReference>
<feature type="transmembrane region" description="Helical" evidence="5">
    <location>
        <begin position="203"/>
        <end position="221"/>
    </location>
</feature>
<evidence type="ECO:0000256" key="4">
    <source>
        <dbReference type="ARBA" id="ARBA00023136"/>
    </source>
</evidence>
<dbReference type="GO" id="GO:0005886">
    <property type="term" value="C:plasma membrane"/>
    <property type="evidence" value="ECO:0007669"/>
    <property type="project" value="TreeGrafter"/>
</dbReference>
<dbReference type="InterPro" id="IPR050818">
    <property type="entry name" value="KCNH_animal-type"/>
</dbReference>
<sequence length="837" mass="99593">MLDQSEAYKIEDKLLLTKQLNTNGNAFQSMRAKFYGFRMKNKAIQNKKRYQQLAPIHYHIIKDVSRKELSQKTGQVWGKVNKSKFARLKRKLTRKWREIKKSKIAQKITKSIKLIPIINPNNEFKLIWDIFLAFIRFYLLFAIPYETAFNNKLLYNQLLWTLQVSTALLIFDILLNFITSFYEKGYLITNHYKVARNYIRNGFIYDIFCVITLVLVLAQEIGEQNSYIDYKHQSLREYNYVRSVISILGIIIQLQNIIRVFQRLQNSQDYSESTSLLIDLIKLVMFLFLLEHLFSCIWYFVGIQDIAEDSWIKANGLSDATYTDQYIAAFYFSSVTMFTVGYGDVVPKNVYERLVTIGFMVCSTLQLSYTVSAIWNVYSKLNEKSEDHIRKMRAINTYMKSVNISNQLKYEIREYLTFYWKEQKLEENLEVKDIIGQLSQDLQENLIFEANSIIVKGCKLFNDYFSHEFKAECLKHVQSMTLTPCKTVPFDQPCLFFIERGSIGTYFRNNRLRLATLQAGDNFGLREFMLDDIPSLRYTSVAFSKLVFITKKDFMKVLSQYSEDHEQYCQLKEQLIFDKSYFGMDCYSCKSLQHTIQQCPLLTFNPDKDSVIKKHQYPLLQNRSSYKRKFERKRRAIFKELKQNDNLDKIQLTIPTIESSDSSEFELKESWKASHQNYFQQMQSVTRRQFSNRQALNIKQIRQKLHPPNQINQVLELHTLREFDDDGLRESDKVLLEDLKLKLNQRANLEIDCIKNFKYYYPQFNSAWLFKTTKINLKFFEQWKQLSLFLTFPYEFIKKYRQYILRDNQLVSPQKEAEHHKKKKRATALYFKPVQVK</sequence>
<feature type="transmembrane region" description="Helical" evidence="5">
    <location>
        <begin position="157"/>
        <end position="182"/>
    </location>
</feature>
<feature type="domain" description="Cyclic nucleotide-binding" evidence="6">
    <location>
        <begin position="495"/>
        <end position="558"/>
    </location>
</feature>
<dbReference type="EMBL" id="CAJJDO010000018">
    <property type="protein sequence ID" value="CAD8148919.1"/>
    <property type="molecule type" value="Genomic_DNA"/>
</dbReference>
<name>A0A8S1TDB1_9CILI</name>